<comment type="subcellular location">
    <subcellularLocation>
        <location evidence="1">Membrane</location>
        <topology evidence="1">Multi-pass membrane protein</topology>
    </subcellularLocation>
</comment>
<reference evidence="9" key="2">
    <citation type="submission" date="2023-06" db="EMBL/GenBank/DDBJ databases">
        <authorList>
            <consortium name="Lawrence Berkeley National Laboratory"/>
            <person name="Mondo S.J."/>
            <person name="Hensen N."/>
            <person name="Bonometti L."/>
            <person name="Westerberg I."/>
            <person name="Brannstrom I.O."/>
            <person name="Guillou S."/>
            <person name="Cros-Aarteil S."/>
            <person name="Calhoun S."/>
            <person name="Haridas S."/>
            <person name="Kuo A."/>
            <person name="Pangilinan J."/>
            <person name="Riley R."/>
            <person name="Labutti K."/>
            <person name="Andreopoulos B."/>
            <person name="Lipzen A."/>
            <person name="Chen C."/>
            <person name="Yanf M."/>
            <person name="Daum C."/>
            <person name="Ng V."/>
            <person name="Clum A."/>
            <person name="Steindorff A."/>
            <person name="Ohm R."/>
            <person name="Martin F."/>
            <person name="Silar P."/>
            <person name="Natvig D."/>
            <person name="Lalanne C."/>
            <person name="Gautier V."/>
            <person name="Ament-Velasquez S.L."/>
            <person name="Kruys A."/>
            <person name="Hutchinson M.I."/>
            <person name="Powell A.J."/>
            <person name="Barry K."/>
            <person name="Miller A.N."/>
            <person name="Grigoriev I.V."/>
            <person name="Debuchy R."/>
            <person name="Gladieux P."/>
            <person name="Thoren M.H."/>
            <person name="Johannesson H."/>
        </authorList>
    </citation>
    <scope>NUCLEOTIDE SEQUENCE</scope>
    <source>
        <strain evidence="9">PSN324</strain>
    </source>
</reference>
<evidence type="ECO:0000256" key="3">
    <source>
        <dbReference type="ARBA" id="ARBA00022989"/>
    </source>
</evidence>
<proteinExistence type="inferred from homology"/>
<dbReference type="Proteomes" id="UP001321749">
    <property type="component" value="Unassembled WGS sequence"/>
</dbReference>
<feature type="transmembrane region" description="Helical" evidence="7">
    <location>
        <begin position="258"/>
        <end position="278"/>
    </location>
</feature>
<evidence type="ECO:0000256" key="6">
    <source>
        <dbReference type="SAM" id="MobiDB-lite"/>
    </source>
</evidence>
<feature type="transmembrane region" description="Helical" evidence="7">
    <location>
        <begin position="140"/>
        <end position="164"/>
    </location>
</feature>
<feature type="domain" description="Rhodopsin" evidence="8">
    <location>
        <begin position="55"/>
        <end position="285"/>
    </location>
</feature>
<evidence type="ECO:0000313" key="10">
    <source>
        <dbReference type="Proteomes" id="UP001321749"/>
    </source>
</evidence>
<keyword evidence="2 7" id="KW-0812">Transmembrane</keyword>
<organism evidence="9 10">
    <name type="scientific">Cladorrhinum samala</name>
    <dbReference type="NCBI Taxonomy" id="585594"/>
    <lineage>
        <taxon>Eukaryota</taxon>
        <taxon>Fungi</taxon>
        <taxon>Dikarya</taxon>
        <taxon>Ascomycota</taxon>
        <taxon>Pezizomycotina</taxon>
        <taxon>Sordariomycetes</taxon>
        <taxon>Sordariomycetidae</taxon>
        <taxon>Sordariales</taxon>
        <taxon>Podosporaceae</taxon>
        <taxon>Cladorrhinum</taxon>
    </lineage>
</organism>
<evidence type="ECO:0000259" key="8">
    <source>
        <dbReference type="Pfam" id="PF20684"/>
    </source>
</evidence>
<evidence type="ECO:0000256" key="2">
    <source>
        <dbReference type="ARBA" id="ARBA00022692"/>
    </source>
</evidence>
<feature type="transmembrane region" description="Helical" evidence="7">
    <location>
        <begin position="224"/>
        <end position="246"/>
    </location>
</feature>
<dbReference type="Pfam" id="PF20684">
    <property type="entry name" value="Fung_rhodopsin"/>
    <property type="match status" value="1"/>
</dbReference>
<evidence type="ECO:0000256" key="1">
    <source>
        <dbReference type="ARBA" id="ARBA00004141"/>
    </source>
</evidence>
<dbReference type="EMBL" id="MU864945">
    <property type="protein sequence ID" value="KAK4464720.1"/>
    <property type="molecule type" value="Genomic_DNA"/>
</dbReference>
<evidence type="ECO:0000256" key="7">
    <source>
        <dbReference type="SAM" id="Phobius"/>
    </source>
</evidence>
<feature type="transmembrane region" description="Helical" evidence="7">
    <location>
        <begin position="64"/>
        <end position="86"/>
    </location>
</feature>
<comment type="caution">
    <text evidence="9">The sequence shown here is derived from an EMBL/GenBank/DDBJ whole genome shotgun (WGS) entry which is preliminary data.</text>
</comment>
<dbReference type="InterPro" id="IPR049326">
    <property type="entry name" value="Rhodopsin_dom_fungi"/>
</dbReference>
<feature type="transmembrane region" description="Helical" evidence="7">
    <location>
        <begin position="106"/>
        <end position="128"/>
    </location>
</feature>
<accession>A0AAV9HX52</accession>
<sequence>MGEYDALCVFPGAAPPPGVTPNFEDPVTLAPEIIAVSVIFMTAASIFVAGRLCSVRGKFTLADYFIAFALLFSTAQTAMVFTQVKWARHQWDIPACWFFGNYAKLIFSQVMLLTPGQLLAKASILLLFKQLFTVDRKLNIAIWIGQIFTVLTYLPAIPIEVVFNSPDVGKKWADLMLSGKPQKAIYWGVVQSAMSIALDLYIFFLPMPTIIKLKMSFRKRAQVVAVFSTALMAVVAAIVSLVFRILEMKDMNDGTWKLYIILLCTVVELNVAIIIACVPGMARFVRVHLAQWGFIQSLQSKFSSYTSSSRNTGPSNAKTWPINITTNNNTLQGDSRNAPDIPLGVTDQEAARHRYVELRNVSDSWLMKTNNSTIVAAELPEHNNLAGSGIVKTLGVEQEYHEQAPLTQQAYYPNQVNPQQVYHSQEGYDEQMPPQQAYLSQSSTSSASVSSSRGRIS</sequence>
<feature type="region of interest" description="Disordered" evidence="6">
    <location>
        <begin position="428"/>
        <end position="457"/>
    </location>
</feature>
<evidence type="ECO:0000256" key="4">
    <source>
        <dbReference type="ARBA" id="ARBA00023136"/>
    </source>
</evidence>
<dbReference type="AlphaFoldDB" id="A0AAV9HX52"/>
<name>A0AAV9HX52_9PEZI</name>
<feature type="transmembrane region" description="Helical" evidence="7">
    <location>
        <begin position="33"/>
        <end position="52"/>
    </location>
</feature>
<dbReference type="GO" id="GO:0016020">
    <property type="term" value="C:membrane"/>
    <property type="evidence" value="ECO:0007669"/>
    <property type="project" value="UniProtKB-SubCell"/>
</dbReference>
<evidence type="ECO:0000256" key="5">
    <source>
        <dbReference type="ARBA" id="ARBA00038359"/>
    </source>
</evidence>
<protein>
    <recommendedName>
        <fullName evidence="8">Rhodopsin domain-containing protein</fullName>
    </recommendedName>
</protein>
<dbReference type="InterPro" id="IPR052337">
    <property type="entry name" value="SAT4-like"/>
</dbReference>
<keyword evidence="3 7" id="KW-1133">Transmembrane helix</keyword>
<keyword evidence="10" id="KW-1185">Reference proteome</keyword>
<dbReference type="PANTHER" id="PTHR33048:SF47">
    <property type="entry name" value="INTEGRAL MEMBRANE PROTEIN-RELATED"/>
    <property type="match status" value="1"/>
</dbReference>
<gene>
    <name evidence="9" type="ORF">QBC42DRAFT_35910</name>
</gene>
<keyword evidence="4 7" id="KW-0472">Membrane</keyword>
<reference evidence="9" key="1">
    <citation type="journal article" date="2023" name="Mol. Phylogenet. Evol.">
        <title>Genome-scale phylogeny and comparative genomics of the fungal order Sordariales.</title>
        <authorList>
            <person name="Hensen N."/>
            <person name="Bonometti L."/>
            <person name="Westerberg I."/>
            <person name="Brannstrom I.O."/>
            <person name="Guillou S."/>
            <person name="Cros-Aarteil S."/>
            <person name="Calhoun S."/>
            <person name="Haridas S."/>
            <person name="Kuo A."/>
            <person name="Mondo S."/>
            <person name="Pangilinan J."/>
            <person name="Riley R."/>
            <person name="LaButti K."/>
            <person name="Andreopoulos B."/>
            <person name="Lipzen A."/>
            <person name="Chen C."/>
            <person name="Yan M."/>
            <person name="Daum C."/>
            <person name="Ng V."/>
            <person name="Clum A."/>
            <person name="Steindorff A."/>
            <person name="Ohm R.A."/>
            <person name="Martin F."/>
            <person name="Silar P."/>
            <person name="Natvig D.O."/>
            <person name="Lalanne C."/>
            <person name="Gautier V."/>
            <person name="Ament-Velasquez S.L."/>
            <person name="Kruys A."/>
            <person name="Hutchinson M.I."/>
            <person name="Powell A.J."/>
            <person name="Barry K."/>
            <person name="Miller A.N."/>
            <person name="Grigoriev I.V."/>
            <person name="Debuchy R."/>
            <person name="Gladieux P."/>
            <person name="Hiltunen Thoren M."/>
            <person name="Johannesson H."/>
        </authorList>
    </citation>
    <scope>NUCLEOTIDE SEQUENCE</scope>
    <source>
        <strain evidence="9">PSN324</strain>
    </source>
</reference>
<feature type="compositionally biased region" description="Low complexity" evidence="6">
    <location>
        <begin position="440"/>
        <end position="457"/>
    </location>
</feature>
<evidence type="ECO:0000313" key="9">
    <source>
        <dbReference type="EMBL" id="KAK4464720.1"/>
    </source>
</evidence>
<feature type="transmembrane region" description="Helical" evidence="7">
    <location>
        <begin position="184"/>
        <end position="204"/>
    </location>
</feature>
<dbReference type="PANTHER" id="PTHR33048">
    <property type="entry name" value="PTH11-LIKE INTEGRAL MEMBRANE PROTEIN (AFU_ORTHOLOGUE AFUA_5G11245)"/>
    <property type="match status" value="1"/>
</dbReference>
<comment type="similarity">
    <text evidence="5">Belongs to the SAT4 family.</text>
</comment>